<proteinExistence type="predicted"/>
<dbReference type="Proteomes" id="UP000033865">
    <property type="component" value="Unassembled WGS sequence"/>
</dbReference>
<reference evidence="1 2" key="1">
    <citation type="journal article" date="2015" name="Nature">
        <title>rRNA introns, odd ribosomes, and small enigmatic genomes across a large radiation of phyla.</title>
        <authorList>
            <person name="Brown C.T."/>
            <person name="Hug L.A."/>
            <person name="Thomas B.C."/>
            <person name="Sharon I."/>
            <person name="Castelle C.J."/>
            <person name="Singh A."/>
            <person name="Wilkins M.J."/>
            <person name="Williams K.H."/>
            <person name="Banfield J.F."/>
        </authorList>
    </citation>
    <scope>NUCLEOTIDE SEQUENCE [LARGE SCALE GENOMIC DNA]</scope>
</reference>
<dbReference type="EMBL" id="LCRN01000038">
    <property type="protein sequence ID" value="KKW35465.1"/>
    <property type="molecule type" value="Genomic_DNA"/>
</dbReference>
<organism evidence="1 2">
    <name type="scientific">Candidatus Uhrbacteria bacterium GW2011_GWC2_53_7</name>
    <dbReference type="NCBI Taxonomy" id="1618986"/>
    <lineage>
        <taxon>Bacteria</taxon>
        <taxon>Candidatus Uhriibacteriota</taxon>
    </lineage>
</organism>
<evidence type="ECO:0000313" key="1">
    <source>
        <dbReference type="EMBL" id="KKW35465.1"/>
    </source>
</evidence>
<comment type="caution">
    <text evidence="1">The sequence shown here is derived from an EMBL/GenBank/DDBJ whole genome shotgun (WGS) entry which is preliminary data.</text>
</comment>
<accession>A0A0G1XWZ8</accession>
<protein>
    <submittedName>
        <fullName evidence="1">Uncharacterized protein</fullName>
    </submittedName>
</protein>
<gene>
    <name evidence="1" type="ORF">UY82_C0038G0013</name>
</gene>
<dbReference type="AlphaFoldDB" id="A0A0G1XWZ8"/>
<name>A0A0G1XWZ8_9BACT</name>
<evidence type="ECO:0000313" key="2">
    <source>
        <dbReference type="Proteomes" id="UP000033865"/>
    </source>
</evidence>
<sequence length="30" mass="3158">MLGKAPAQGFADAFRLRFTAGNTLSGIKMS</sequence>